<organism evidence="3 4">
    <name type="scientific">Botryotinia fuckeliana (strain B05.10)</name>
    <name type="common">Noble rot fungus</name>
    <name type="synonym">Botrytis cinerea</name>
    <dbReference type="NCBI Taxonomy" id="332648"/>
    <lineage>
        <taxon>Eukaryota</taxon>
        <taxon>Fungi</taxon>
        <taxon>Dikarya</taxon>
        <taxon>Ascomycota</taxon>
        <taxon>Pezizomycotina</taxon>
        <taxon>Leotiomycetes</taxon>
        <taxon>Helotiales</taxon>
        <taxon>Sclerotiniaceae</taxon>
        <taxon>Botrytis</taxon>
    </lineage>
</organism>
<dbReference type="KEGG" id="bfu:BCIN_11g00290"/>
<evidence type="ECO:0000313" key="3">
    <source>
        <dbReference type="EMBL" id="ATZ54678.1"/>
    </source>
</evidence>
<reference evidence="3 4" key="1">
    <citation type="journal article" date="2011" name="PLoS Genet.">
        <title>Genomic analysis of the necrotrophic fungal pathogens Sclerotinia sclerotiorum and Botrytis cinerea.</title>
        <authorList>
            <person name="Amselem J."/>
            <person name="Cuomo C.A."/>
            <person name="van Kan J.A."/>
            <person name="Viaud M."/>
            <person name="Benito E.P."/>
            <person name="Couloux A."/>
            <person name="Coutinho P.M."/>
            <person name="de Vries R.P."/>
            <person name="Dyer P.S."/>
            <person name="Fillinger S."/>
            <person name="Fournier E."/>
            <person name="Gout L."/>
            <person name="Hahn M."/>
            <person name="Kohn L."/>
            <person name="Lapalu N."/>
            <person name="Plummer K.M."/>
            <person name="Pradier J.M."/>
            <person name="Quevillon E."/>
            <person name="Sharon A."/>
            <person name="Simon A."/>
            <person name="ten Have A."/>
            <person name="Tudzynski B."/>
            <person name="Tudzynski P."/>
            <person name="Wincker P."/>
            <person name="Andrew M."/>
            <person name="Anthouard V."/>
            <person name="Beever R.E."/>
            <person name="Beffa R."/>
            <person name="Benoit I."/>
            <person name="Bouzid O."/>
            <person name="Brault B."/>
            <person name="Chen Z."/>
            <person name="Choquer M."/>
            <person name="Collemare J."/>
            <person name="Cotton P."/>
            <person name="Danchin E.G."/>
            <person name="Da Silva C."/>
            <person name="Gautier A."/>
            <person name="Giraud C."/>
            <person name="Giraud T."/>
            <person name="Gonzalez C."/>
            <person name="Grossetete S."/>
            <person name="Guldener U."/>
            <person name="Henrissat B."/>
            <person name="Howlett B.J."/>
            <person name="Kodira C."/>
            <person name="Kretschmer M."/>
            <person name="Lappartient A."/>
            <person name="Leroch M."/>
            <person name="Levis C."/>
            <person name="Mauceli E."/>
            <person name="Neuveglise C."/>
            <person name="Oeser B."/>
            <person name="Pearson M."/>
            <person name="Poulain J."/>
            <person name="Poussereau N."/>
            <person name="Quesneville H."/>
            <person name="Rascle C."/>
            <person name="Schumacher J."/>
            <person name="Segurens B."/>
            <person name="Sexton A."/>
            <person name="Silva E."/>
            <person name="Sirven C."/>
            <person name="Soanes D.M."/>
            <person name="Talbot N.J."/>
            <person name="Templeton M."/>
            <person name="Yandava C."/>
            <person name="Yarden O."/>
            <person name="Zeng Q."/>
            <person name="Rollins J.A."/>
            <person name="Lebrun M.H."/>
            <person name="Dickman M."/>
        </authorList>
    </citation>
    <scope>NUCLEOTIDE SEQUENCE [LARGE SCALE GENOMIC DNA]</scope>
    <source>
        <strain evidence="3 4">B05.10</strain>
    </source>
</reference>
<dbReference type="AlphaFoldDB" id="A0A384JVW3"/>
<feature type="compositionally biased region" description="Polar residues" evidence="2">
    <location>
        <begin position="47"/>
        <end position="58"/>
    </location>
</feature>
<evidence type="ECO:0000313" key="4">
    <source>
        <dbReference type="Proteomes" id="UP000001798"/>
    </source>
</evidence>
<dbReference type="GeneID" id="5432959"/>
<evidence type="ECO:0000256" key="2">
    <source>
        <dbReference type="SAM" id="MobiDB-lite"/>
    </source>
</evidence>
<feature type="compositionally biased region" description="Polar residues" evidence="2">
    <location>
        <begin position="28"/>
        <end position="39"/>
    </location>
</feature>
<keyword evidence="1" id="KW-0175">Coiled coil</keyword>
<reference evidence="3 4" key="3">
    <citation type="journal article" date="2017" name="Mol. Plant Pathol.">
        <title>A gapless genome sequence of the fungus Botrytis cinerea.</title>
        <authorList>
            <person name="Van Kan J.A."/>
            <person name="Stassen J.H."/>
            <person name="Mosbach A."/>
            <person name="Van Der Lee T.A."/>
            <person name="Faino L."/>
            <person name="Farmer A.D."/>
            <person name="Papasotiriou D.G."/>
            <person name="Zhou S."/>
            <person name="Seidl M.F."/>
            <person name="Cottam E."/>
            <person name="Edel D."/>
            <person name="Hahn M."/>
            <person name="Schwartz D.C."/>
            <person name="Dietrich R.A."/>
            <person name="Widdison S."/>
            <person name="Scalliet G."/>
        </authorList>
    </citation>
    <scope>NUCLEOTIDE SEQUENCE [LARGE SCALE GENOMIC DNA]</scope>
    <source>
        <strain evidence="3 4">B05.10</strain>
    </source>
</reference>
<protein>
    <submittedName>
        <fullName evidence="3">Uncharacterized protein</fullName>
    </submittedName>
</protein>
<dbReference type="OMA" id="EYENDGH"/>
<dbReference type="VEuPathDB" id="FungiDB:Bcin11g00290"/>
<feature type="coiled-coil region" evidence="1">
    <location>
        <begin position="60"/>
        <end position="139"/>
    </location>
</feature>
<name>A0A384JVW3_BOTFB</name>
<dbReference type="EMBL" id="CP009815">
    <property type="protein sequence ID" value="ATZ54678.1"/>
    <property type="molecule type" value="Genomic_DNA"/>
</dbReference>
<dbReference type="RefSeq" id="XP_001552428.1">
    <property type="nucleotide sequence ID" value="XM_001552378.1"/>
</dbReference>
<gene>
    <name evidence="3" type="ORF">BCIN_11g00290</name>
</gene>
<reference evidence="3 4" key="2">
    <citation type="journal article" date="2012" name="Eukaryot. Cell">
        <title>Genome update of Botrytis cinerea strains B05.10 and T4.</title>
        <authorList>
            <person name="Staats M."/>
            <person name="van Kan J.A."/>
        </authorList>
    </citation>
    <scope>NUCLEOTIDE SEQUENCE [LARGE SCALE GENOMIC DNA]</scope>
    <source>
        <strain evidence="3 4">B05.10</strain>
    </source>
</reference>
<proteinExistence type="predicted"/>
<dbReference type="OrthoDB" id="4760831at2759"/>
<dbReference type="Proteomes" id="UP000001798">
    <property type="component" value="Chromosome 11"/>
</dbReference>
<sequence length="475" mass="53245">MTGGVKKRTNTRARDPATGRFCSAPKPESTSQPKAQPKTQPADPATAANSVSKEQYNTLLDKIHRDKEGYLEELKREKSKFEQKEKEVEGYKREIARLTESSTDTYRQMQELEDKLVLFKKVEQQKQEAEEIIIQEKEERGTQLQEMVRKYGLEENCGIAWDDNFKEKLKKGFPGRRTNCYTSVKVLIAQWASDDLGVSEEVDKLMSVFKHSYSFNVAKFSIPDLEPGNALSSRVRDFIGDGSPDTLLIFAYNGHGSIEKNSHNAIWSGRRQGPRMPCNGIQTLLEDSESDALLLYDTCHSANIAISLNPPAGSVTELVAACGFETVTRMGDNSFMSALTQELSSAATQGAVSVSRLYNRVLARLRNTRNHKTNATPVRCTLVSDDDRTSIMLEPLLPPLVTVSHQYSECSNEVNAVYNIVIVKRGLEMDDTSVFLKWLLRAPSNVLDVQLHRINIQKQTSSNGGLEYENDGHEP</sequence>
<keyword evidence="4" id="KW-1185">Reference proteome</keyword>
<feature type="region of interest" description="Disordered" evidence="2">
    <location>
        <begin position="1"/>
        <end position="59"/>
    </location>
</feature>
<feature type="compositionally biased region" description="Basic residues" evidence="2">
    <location>
        <begin position="1"/>
        <end position="11"/>
    </location>
</feature>
<accession>A0A384JVW3</accession>
<evidence type="ECO:0000256" key="1">
    <source>
        <dbReference type="SAM" id="Coils"/>
    </source>
</evidence>